<sequence length="37" mass="4114">MLELQGCVSTSHTLAPVHTCTFMPRASVNCYSRMLDL</sequence>
<accession>A0A2P2PPC9</accession>
<dbReference type="EMBL" id="GGEC01076103">
    <property type="protein sequence ID" value="MBX56587.1"/>
    <property type="molecule type" value="Transcribed_RNA"/>
</dbReference>
<proteinExistence type="predicted"/>
<reference evidence="1" key="1">
    <citation type="submission" date="2018-02" db="EMBL/GenBank/DDBJ databases">
        <title>Rhizophora mucronata_Transcriptome.</title>
        <authorList>
            <person name="Meera S.P."/>
            <person name="Sreeshan A."/>
            <person name="Augustine A."/>
        </authorList>
    </citation>
    <scope>NUCLEOTIDE SEQUENCE</scope>
    <source>
        <tissue evidence="1">Leaf</tissue>
    </source>
</reference>
<dbReference type="AlphaFoldDB" id="A0A2P2PPC9"/>
<protein>
    <submittedName>
        <fullName evidence="1">Uncharacterized protein</fullName>
    </submittedName>
</protein>
<name>A0A2P2PPC9_RHIMU</name>
<evidence type="ECO:0000313" key="1">
    <source>
        <dbReference type="EMBL" id="MBX56587.1"/>
    </source>
</evidence>
<organism evidence="1">
    <name type="scientific">Rhizophora mucronata</name>
    <name type="common">Asiatic mangrove</name>
    <dbReference type="NCBI Taxonomy" id="61149"/>
    <lineage>
        <taxon>Eukaryota</taxon>
        <taxon>Viridiplantae</taxon>
        <taxon>Streptophyta</taxon>
        <taxon>Embryophyta</taxon>
        <taxon>Tracheophyta</taxon>
        <taxon>Spermatophyta</taxon>
        <taxon>Magnoliopsida</taxon>
        <taxon>eudicotyledons</taxon>
        <taxon>Gunneridae</taxon>
        <taxon>Pentapetalae</taxon>
        <taxon>rosids</taxon>
        <taxon>fabids</taxon>
        <taxon>Malpighiales</taxon>
        <taxon>Rhizophoraceae</taxon>
        <taxon>Rhizophora</taxon>
    </lineage>
</organism>